<comment type="caution">
    <text evidence="3">The sequence shown here is derived from an EMBL/GenBank/DDBJ whole genome shotgun (WGS) entry which is preliminary data.</text>
</comment>
<gene>
    <name evidence="3" type="ORF">HNP48_001673</name>
</gene>
<keyword evidence="2" id="KW-1133">Transmembrane helix</keyword>
<feature type="region of interest" description="Disordered" evidence="1">
    <location>
        <begin position="362"/>
        <end position="387"/>
    </location>
</feature>
<keyword evidence="2" id="KW-0472">Membrane</keyword>
<organism evidence="3 4">
    <name type="scientific">Acidovorax soli</name>
    <dbReference type="NCBI Taxonomy" id="592050"/>
    <lineage>
        <taxon>Bacteria</taxon>
        <taxon>Pseudomonadati</taxon>
        <taxon>Pseudomonadota</taxon>
        <taxon>Betaproteobacteria</taxon>
        <taxon>Burkholderiales</taxon>
        <taxon>Comamonadaceae</taxon>
        <taxon>Acidovorax</taxon>
    </lineage>
</organism>
<proteinExistence type="predicted"/>
<dbReference type="EMBL" id="JACHLK010000002">
    <property type="protein sequence ID" value="MBB6559009.1"/>
    <property type="molecule type" value="Genomic_DNA"/>
</dbReference>
<keyword evidence="2" id="KW-0812">Transmembrane</keyword>
<dbReference type="RefSeq" id="WP_184856407.1">
    <property type="nucleotide sequence ID" value="NZ_JACHLK010000002.1"/>
</dbReference>
<dbReference type="AlphaFoldDB" id="A0A7X0PCC3"/>
<evidence type="ECO:0008006" key="5">
    <source>
        <dbReference type="Google" id="ProtNLM"/>
    </source>
</evidence>
<evidence type="ECO:0000256" key="2">
    <source>
        <dbReference type="SAM" id="Phobius"/>
    </source>
</evidence>
<evidence type="ECO:0000313" key="4">
    <source>
        <dbReference type="Proteomes" id="UP000575083"/>
    </source>
</evidence>
<feature type="transmembrane region" description="Helical" evidence="2">
    <location>
        <begin position="55"/>
        <end position="80"/>
    </location>
</feature>
<protein>
    <recommendedName>
        <fullName evidence="5">Tellurite resistance protein TerB</fullName>
    </recommendedName>
</protein>
<feature type="transmembrane region" description="Helical" evidence="2">
    <location>
        <begin position="92"/>
        <end position="115"/>
    </location>
</feature>
<keyword evidence="4" id="KW-1185">Reference proteome</keyword>
<dbReference type="Proteomes" id="UP000575083">
    <property type="component" value="Unassembled WGS sequence"/>
</dbReference>
<sequence length="399" mass="41605">MSEIAKVEPQAVQEAASGLDGIERVVAEPLRFKAKLAIGENAYASLRMVNRGRELWDVIGAAGAGAAVAKSSLVASAFFAPSGVVGALGMGAAVTPVGWVALAALASGGACYGMYRWLGASKGSRVIEIPRCLNTPLDTLGLALFDLIAPLSLRLAADAQGMVPPQRRDFLAAHLVDEWGLDARFVARAMAAIEPGLAEAAPQELARELSAFLHANPDCNHQVIAAEMGAFLAQMLAAGGAVLAEPEQQLLAQVQQTLQTPPPGEIAKAWTQAKGHANHYGGQVAGAAGKAAAWTREQLPTAQQMEELRMRGTELPGQIAGAVGKAASWTKEQMPTAQQVEALKKRGEALTGQAVDGLRTASQAAQEALPSAEQVQAGARRTGQLARQGLDRIRAKLGR</sequence>
<evidence type="ECO:0000313" key="3">
    <source>
        <dbReference type="EMBL" id="MBB6559009.1"/>
    </source>
</evidence>
<evidence type="ECO:0000256" key="1">
    <source>
        <dbReference type="SAM" id="MobiDB-lite"/>
    </source>
</evidence>
<name>A0A7X0PCC3_9BURK</name>
<accession>A0A7X0PCC3</accession>
<reference evidence="3 4" key="1">
    <citation type="submission" date="2020-08" db="EMBL/GenBank/DDBJ databases">
        <title>Functional genomics of gut bacteria from endangered species of beetles.</title>
        <authorList>
            <person name="Carlos-Shanley C."/>
        </authorList>
    </citation>
    <scope>NUCLEOTIDE SEQUENCE [LARGE SCALE GENOMIC DNA]</scope>
    <source>
        <strain evidence="3 4">S00198</strain>
    </source>
</reference>